<keyword evidence="15" id="KW-0482">Metalloprotease</keyword>
<dbReference type="Gene3D" id="3.50.30.30">
    <property type="match status" value="1"/>
</dbReference>
<comment type="subunit">
    <text evidence="19">Homodimer. The monomeric form is inactive while the homodimer is active.</text>
</comment>
<dbReference type="Pfam" id="PF04389">
    <property type="entry name" value="Peptidase_M28"/>
    <property type="match status" value="1"/>
</dbReference>
<evidence type="ECO:0000256" key="7">
    <source>
        <dbReference type="ARBA" id="ARBA00022645"/>
    </source>
</evidence>
<evidence type="ECO:0000256" key="6">
    <source>
        <dbReference type="ARBA" id="ARBA00022525"/>
    </source>
</evidence>
<dbReference type="PANTHER" id="PTHR12053:SF3">
    <property type="entry name" value="CARBOXYPEPTIDASE Q"/>
    <property type="match status" value="1"/>
</dbReference>
<dbReference type="GO" id="GO:0005764">
    <property type="term" value="C:lysosome"/>
    <property type="evidence" value="ECO:0007669"/>
    <property type="project" value="UniProtKB-SubCell"/>
</dbReference>
<keyword evidence="24" id="KW-1185">Reference proteome</keyword>
<dbReference type="GO" id="GO:0004180">
    <property type="term" value="F:carboxypeptidase activity"/>
    <property type="evidence" value="ECO:0007669"/>
    <property type="project" value="UniProtKB-KW"/>
</dbReference>
<protein>
    <recommendedName>
        <fullName evidence="5">Carboxypeptidase Q</fullName>
    </recommendedName>
    <alternativeName>
        <fullName evidence="20">Plasma glutamate carboxypeptidase</fullName>
    </alternativeName>
</protein>
<reference evidence="23 24" key="1">
    <citation type="journal article" date="2014" name="Genome Announc.">
        <title>Genome Sequence of Gammaproteobacterial Pseudohaliea rubra Type Strain DSM 19751, Isolated from Coastal Seawater of the Mediterranean Sea.</title>
        <authorList>
            <person name="Spring S."/>
            <person name="Fiebig A."/>
            <person name="Riedel T."/>
            <person name="Goker M."/>
            <person name="Klenk H.P."/>
        </authorList>
    </citation>
    <scope>NUCLEOTIDE SEQUENCE [LARGE SCALE GENOMIC DNA]</scope>
    <source>
        <strain evidence="23 24">DSM 19751</strain>
    </source>
</reference>
<evidence type="ECO:0000256" key="15">
    <source>
        <dbReference type="ARBA" id="ARBA00023049"/>
    </source>
</evidence>
<accession>A0A095X1F7</accession>
<dbReference type="Gene3D" id="3.40.630.10">
    <property type="entry name" value="Zn peptidases"/>
    <property type="match status" value="1"/>
</dbReference>
<dbReference type="SUPFAM" id="SSF53187">
    <property type="entry name" value="Zn-dependent exopeptidases"/>
    <property type="match status" value="1"/>
</dbReference>
<evidence type="ECO:0000313" key="24">
    <source>
        <dbReference type="Proteomes" id="UP000029640"/>
    </source>
</evidence>
<keyword evidence="14" id="KW-0333">Golgi apparatus</keyword>
<evidence type="ECO:0000256" key="13">
    <source>
        <dbReference type="ARBA" id="ARBA00022833"/>
    </source>
</evidence>
<evidence type="ECO:0000256" key="10">
    <source>
        <dbReference type="ARBA" id="ARBA00022729"/>
    </source>
</evidence>
<dbReference type="GO" id="GO:0004177">
    <property type="term" value="F:aminopeptidase activity"/>
    <property type="evidence" value="ECO:0007669"/>
    <property type="project" value="UniProtKB-KW"/>
</dbReference>
<dbReference type="GO" id="GO:0070573">
    <property type="term" value="F:metallodipeptidase activity"/>
    <property type="evidence" value="ECO:0007669"/>
    <property type="project" value="InterPro"/>
</dbReference>
<evidence type="ECO:0000256" key="2">
    <source>
        <dbReference type="ARBA" id="ARBA00004371"/>
    </source>
</evidence>
<evidence type="ECO:0000256" key="4">
    <source>
        <dbReference type="ARBA" id="ARBA00004613"/>
    </source>
</evidence>
<keyword evidence="6" id="KW-0964">Secreted</keyword>
<feature type="signal peptide" evidence="21">
    <location>
        <begin position="1"/>
        <end position="21"/>
    </location>
</feature>
<evidence type="ECO:0000256" key="8">
    <source>
        <dbReference type="ARBA" id="ARBA00022670"/>
    </source>
</evidence>
<dbReference type="OrthoDB" id="9769665at2"/>
<dbReference type="eggNOG" id="COG2234">
    <property type="taxonomic scope" value="Bacteria"/>
</dbReference>
<proteinExistence type="predicted"/>
<evidence type="ECO:0000256" key="5">
    <source>
        <dbReference type="ARBA" id="ARBA00014116"/>
    </source>
</evidence>
<dbReference type="HOGENOM" id="CLU_033697_1_1_6"/>
<keyword evidence="10 21" id="KW-0732">Signal</keyword>
<gene>
    <name evidence="23" type="ORF">HRUBRA_00719</name>
</gene>
<evidence type="ECO:0000256" key="9">
    <source>
        <dbReference type="ARBA" id="ARBA00022723"/>
    </source>
</evidence>
<evidence type="ECO:0000256" key="11">
    <source>
        <dbReference type="ARBA" id="ARBA00022801"/>
    </source>
</evidence>
<organism evidence="23 24">
    <name type="scientific">Pseudohaliea rubra DSM 19751</name>
    <dbReference type="NCBI Taxonomy" id="1265313"/>
    <lineage>
        <taxon>Bacteria</taxon>
        <taxon>Pseudomonadati</taxon>
        <taxon>Pseudomonadota</taxon>
        <taxon>Gammaproteobacteria</taxon>
        <taxon>Cellvibrionales</taxon>
        <taxon>Halieaceae</taxon>
        <taxon>Pseudohaliea</taxon>
    </lineage>
</organism>
<keyword evidence="18" id="KW-0458">Lysosome</keyword>
<evidence type="ECO:0000256" key="12">
    <source>
        <dbReference type="ARBA" id="ARBA00022824"/>
    </source>
</evidence>
<evidence type="ECO:0000313" key="23">
    <source>
        <dbReference type="EMBL" id="KGE04694.1"/>
    </source>
</evidence>
<dbReference type="AlphaFoldDB" id="A0A095X1F7"/>
<dbReference type="GO" id="GO:0006508">
    <property type="term" value="P:proteolysis"/>
    <property type="evidence" value="ECO:0007669"/>
    <property type="project" value="UniProtKB-KW"/>
</dbReference>
<name>A0A095X1F7_9GAMM</name>
<dbReference type="GO" id="GO:0005576">
    <property type="term" value="C:extracellular region"/>
    <property type="evidence" value="ECO:0007669"/>
    <property type="project" value="UniProtKB-SubCell"/>
</dbReference>
<keyword evidence="9" id="KW-0479">Metal-binding</keyword>
<evidence type="ECO:0000256" key="3">
    <source>
        <dbReference type="ARBA" id="ARBA00004555"/>
    </source>
</evidence>
<keyword evidence="11" id="KW-0378">Hydrolase</keyword>
<dbReference type="PANTHER" id="PTHR12053">
    <property type="entry name" value="PROTEASE FAMILY M28 PLASMA GLUTAMATE CARBOXYPEPTIDASE-RELATED"/>
    <property type="match status" value="1"/>
</dbReference>
<keyword evidence="23" id="KW-0031">Aminopeptidase</keyword>
<dbReference type="InterPro" id="IPR039866">
    <property type="entry name" value="CPQ"/>
</dbReference>
<evidence type="ECO:0000256" key="18">
    <source>
        <dbReference type="ARBA" id="ARBA00023228"/>
    </source>
</evidence>
<dbReference type="InterPro" id="IPR007484">
    <property type="entry name" value="Peptidase_M28"/>
</dbReference>
<dbReference type="PATRIC" id="fig|1265313.6.peg.713"/>
<keyword evidence="7" id="KW-0121">Carboxypeptidase</keyword>
<dbReference type="Proteomes" id="UP000029640">
    <property type="component" value="Unassembled WGS sequence"/>
</dbReference>
<comment type="caution">
    <text evidence="23">The sequence shown here is derived from an EMBL/GenBank/DDBJ whole genome shotgun (WGS) entry which is preliminary data.</text>
</comment>
<keyword evidence="12" id="KW-0256">Endoplasmic reticulum</keyword>
<evidence type="ECO:0000256" key="16">
    <source>
        <dbReference type="ARBA" id="ARBA00023145"/>
    </source>
</evidence>
<feature type="chain" id="PRO_5001912209" description="Carboxypeptidase Q" evidence="21">
    <location>
        <begin position="22"/>
        <end position="466"/>
    </location>
</feature>
<dbReference type="STRING" id="1265313.HRUBRA_00719"/>
<keyword evidence="17" id="KW-0325">Glycoprotein</keyword>
<sequence>MSHLIAVLASCLLLLAPLTRAEGPLFPPGVRATADGLMAAALDDALALELVTSLSTEIGPRLAGTAQEARARDWAVDQLKKLGFSNVRVEPFAVPLWVRGDERAEILEPFPQPLAVTALGGSTATDPEGVAGDVVAFSSLAALEAAPDGSLAGRIVFVDEPMTRTQDGSGYGVAVGKRRATAYEAERLGAVGALIRSVGTDSHRFPHTGQMRRLTEDGGAGGVPTAALSAPDADQLRRVLARADQVSVRLVLTPQLLPPSRSGNVVAEIPGREAPEEVVLAGAHLDAWDLGTGAVDDGAGVAIVVAAARLLKALPEPPRRTVRVVLFGAEEVGLVGAKAYAEQHAAELEQHVIAAESDFGAGRIWRFDTAVGQSALPTTAAIRAVLHPLGIGPGSNSARGGPDLTYLREAGVPVVGLIQNGWDYFDLHHTPDDTLDKIEPAALAQNVAAYAAFLYLAAEVETDFRK</sequence>
<evidence type="ECO:0000256" key="20">
    <source>
        <dbReference type="ARBA" id="ARBA00033328"/>
    </source>
</evidence>
<evidence type="ECO:0000256" key="1">
    <source>
        <dbReference type="ARBA" id="ARBA00004240"/>
    </source>
</evidence>
<keyword evidence="8" id="KW-0645">Protease</keyword>
<dbReference type="EMBL" id="AUVB01000021">
    <property type="protein sequence ID" value="KGE04694.1"/>
    <property type="molecule type" value="Genomic_DNA"/>
</dbReference>
<dbReference type="RefSeq" id="WP_035516286.1">
    <property type="nucleotide sequence ID" value="NZ_KN234763.1"/>
</dbReference>
<keyword evidence="13" id="KW-0862">Zinc</keyword>
<evidence type="ECO:0000259" key="22">
    <source>
        <dbReference type="Pfam" id="PF04389"/>
    </source>
</evidence>
<feature type="domain" description="Peptidase M28" evidence="22">
    <location>
        <begin position="264"/>
        <end position="452"/>
    </location>
</feature>
<evidence type="ECO:0000256" key="17">
    <source>
        <dbReference type="ARBA" id="ARBA00023180"/>
    </source>
</evidence>
<dbReference type="GO" id="GO:0046872">
    <property type="term" value="F:metal ion binding"/>
    <property type="evidence" value="ECO:0007669"/>
    <property type="project" value="UniProtKB-KW"/>
</dbReference>
<keyword evidence="16" id="KW-0865">Zymogen</keyword>
<evidence type="ECO:0000256" key="21">
    <source>
        <dbReference type="SAM" id="SignalP"/>
    </source>
</evidence>
<comment type="subcellular location">
    <subcellularLocation>
        <location evidence="1">Endoplasmic reticulum</location>
    </subcellularLocation>
    <subcellularLocation>
        <location evidence="3">Golgi apparatus</location>
    </subcellularLocation>
    <subcellularLocation>
        <location evidence="2">Lysosome</location>
    </subcellularLocation>
    <subcellularLocation>
        <location evidence="4">Secreted</location>
    </subcellularLocation>
</comment>
<evidence type="ECO:0000256" key="14">
    <source>
        <dbReference type="ARBA" id="ARBA00023034"/>
    </source>
</evidence>
<evidence type="ECO:0000256" key="19">
    <source>
        <dbReference type="ARBA" id="ARBA00025833"/>
    </source>
</evidence>